<feature type="chain" id="PRO_5045273031" evidence="1">
    <location>
        <begin position="32"/>
        <end position="304"/>
    </location>
</feature>
<sequence length="304" mass="31487">MWPRQPRSWLQSLANALFWLTLLGPPAGGTAAAGSAALAVASAWGASATSSTVASRRSPSYDDLSAPLWLSSPLGAGDVVQAPGDAEATDEEVLLRRELPTAPPARRAQLGLVGQRADLRGRAAQSSGAAPGPLPVMFGVSPPRLEWHRARAQRPLPVRGPGTPVDEFDVLPEGQQLSQTGEELHDMPAATAAAHGGPTAAEPHRFPARVRSLAEVRMRAQCLRFAGWAKAGGAQGGRLADLWRGTCAPAVAAGSASTRYAAMCRALDSAAAGFSSRPGWTPEEACDAVLRVFRESGVGDPAGA</sequence>
<keyword evidence="3" id="KW-1185">Reference proteome</keyword>
<proteinExistence type="predicted"/>
<reference evidence="2" key="1">
    <citation type="submission" date="2023-10" db="EMBL/GenBank/DDBJ databases">
        <authorList>
            <person name="Chen Y."/>
            <person name="Shah S."/>
            <person name="Dougan E. K."/>
            <person name="Thang M."/>
            <person name="Chan C."/>
        </authorList>
    </citation>
    <scope>NUCLEOTIDE SEQUENCE [LARGE SCALE GENOMIC DNA]</scope>
</reference>
<feature type="signal peptide" evidence="1">
    <location>
        <begin position="1"/>
        <end position="31"/>
    </location>
</feature>
<evidence type="ECO:0000313" key="3">
    <source>
        <dbReference type="Proteomes" id="UP001189429"/>
    </source>
</evidence>
<dbReference type="EMBL" id="CAUYUJ010016113">
    <property type="protein sequence ID" value="CAK0861981.1"/>
    <property type="molecule type" value="Genomic_DNA"/>
</dbReference>
<accession>A0ABN9UQC7</accession>
<dbReference type="Proteomes" id="UP001189429">
    <property type="component" value="Unassembled WGS sequence"/>
</dbReference>
<evidence type="ECO:0000313" key="2">
    <source>
        <dbReference type="EMBL" id="CAK0861981.1"/>
    </source>
</evidence>
<name>A0ABN9UQC7_9DINO</name>
<organism evidence="2 3">
    <name type="scientific">Prorocentrum cordatum</name>
    <dbReference type="NCBI Taxonomy" id="2364126"/>
    <lineage>
        <taxon>Eukaryota</taxon>
        <taxon>Sar</taxon>
        <taxon>Alveolata</taxon>
        <taxon>Dinophyceae</taxon>
        <taxon>Prorocentrales</taxon>
        <taxon>Prorocentraceae</taxon>
        <taxon>Prorocentrum</taxon>
    </lineage>
</organism>
<protein>
    <submittedName>
        <fullName evidence="2">Uncharacterized protein</fullName>
    </submittedName>
</protein>
<comment type="caution">
    <text evidence="2">The sequence shown here is derived from an EMBL/GenBank/DDBJ whole genome shotgun (WGS) entry which is preliminary data.</text>
</comment>
<gene>
    <name evidence="2" type="ORF">PCOR1329_LOCUS50507</name>
</gene>
<keyword evidence="1" id="KW-0732">Signal</keyword>
<evidence type="ECO:0000256" key="1">
    <source>
        <dbReference type="SAM" id="SignalP"/>
    </source>
</evidence>